<dbReference type="AlphaFoldDB" id="A0A8S1T487"/>
<reference evidence="1" key="1">
    <citation type="submission" date="2021-01" db="EMBL/GenBank/DDBJ databases">
        <authorList>
            <consortium name="Genoscope - CEA"/>
            <person name="William W."/>
        </authorList>
    </citation>
    <scope>NUCLEOTIDE SEQUENCE</scope>
</reference>
<keyword evidence="2" id="KW-1185">Reference proteome</keyword>
<sequence>MIIHQNWRSENIQLIKDVIKNKNVLPPYVQGKILKQLDFQVKALENRSNESISPKRKNQNFKLITLTKYDSKFERSYSIGNAIEQECIKCKKFIFQNSVTLQCSKTQHHLHERCILQHFKELCVNNQLNFICVCGKKLSPEQMKVINIKGIEGLINSIYIKQLKEIVNSISIEKCRNPLCDFFWINDPKLQKQKQYGKQLKKMSKRYCPFC</sequence>
<evidence type="ECO:0000313" key="1">
    <source>
        <dbReference type="EMBL" id="CAD8145502.1"/>
    </source>
</evidence>
<dbReference type="EMBL" id="CAJJDO010000014">
    <property type="protein sequence ID" value="CAD8145502.1"/>
    <property type="molecule type" value="Genomic_DNA"/>
</dbReference>
<protein>
    <submittedName>
        <fullName evidence="1">Uncharacterized protein</fullName>
    </submittedName>
</protein>
<gene>
    <name evidence="1" type="ORF">PPENT_87.1.T0140275</name>
</gene>
<accession>A0A8S1T487</accession>
<comment type="caution">
    <text evidence="1">The sequence shown here is derived from an EMBL/GenBank/DDBJ whole genome shotgun (WGS) entry which is preliminary data.</text>
</comment>
<proteinExistence type="predicted"/>
<dbReference type="OrthoDB" id="294488at2759"/>
<dbReference type="Proteomes" id="UP000689195">
    <property type="component" value="Unassembled WGS sequence"/>
</dbReference>
<organism evidence="1 2">
    <name type="scientific">Paramecium pentaurelia</name>
    <dbReference type="NCBI Taxonomy" id="43138"/>
    <lineage>
        <taxon>Eukaryota</taxon>
        <taxon>Sar</taxon>
        <taxon>Alveolata</taxon>
        <taxon>Ciliophora</taxon>
        <taxon>Intramacronucleata</taxon>
        <taxon>Oligohymenophorea</taxon>
        <taxon>Peniculida</taxon>
        <taxon>Parameciidae</taxon>
        <taxon>Paramecium</taxon>
    </lineage>
</organism>
<name>A0A8S1T487_9CILI</name>
<evidence type="ECO:0000313" key="2">
    <source>
        <dbReference type="Proteomes" id="UP000689195"/>
    </source>
</evidence>